<dbReference type="InterPro" id="IPR047702">
    <property type="entry name" value="VgrG-rel"/>
</dbReference>
<dbReference type="SUPFAM" id="SSF69255">
    <property type="entry name" value="gp5 N-terminal domain-like"/>
    <property type="match status" value="1"/>
</dbReference>
<dbReference type="Gene3D" id="2.40.50.230">
    <property type="entry name" value="Gp5 N-terminal domain"/>
    <property type="match status" value="1"/>
</dbReference>
<accession>A0ABP3DDX4</accession>
<reference evidence="3" key="1">
    <citation type="journal article" date="2019" name="Int. J. Syst. Evol. Microbiol.">
        <title>The Global Catalogue of Microorganisms (GCM) 10K type strain sequencing project: providing services to taxonomists for standard genome sequencing and annotation.</title>
        <authorList>
            <consortium name="The Broad Institute Genomics Platform"/>
            <consortium name="The Broad Institute Genome Sequencing Center for Infectious Disease"/>
            <person name="Wu L."/>
            <person name="Ma J."/>
        </authorList>
    </citation>
    <scope>NUCLEOTIDE SEQUENCE [LARGE SCALE GENOMIC DNA]</scope>
    <source>
        <strain evidence="3">JCM 10425</strain>
    </source>
</reference>
<comment type="caution">
    <text evidence="2">The sequence shown here is derived from an EMBL/GenBank/DDBJ whole genome shotgun (WGS) entry which is preliminary data.</text>
</comment>
<name>A0ABP3DDX4_9ACTN</name>
<evidence type="ECO:0000313" key="3">
    <source>
        <dbReference type="Proteomes" id="UP001500967"/>
    </source>
</evidence>
<keyword evidence="3" id="KW-1185">Reference proteome</keyword>
<dbReference type="Proteomes" id="UP001500967">
    <property type="component" value="Unassembled WGS sequence"/>
</dbReference>
<dbReference type="NCBIfam" id="NF033848">
    <property type="entry name" value="VgrG_rel"/>
    <property type="match status" value="1"/>
</dbReference>
<dbReference type="EMBL" id="BAAAGX010000006">
    <property type="protein sequence ID" value="GAA0228398.1"/>
    <property type="molecule type" value="Genomic_DNA"/>
</dbReference>
<dbReference type="RefSeq" id="WP_344647739.1">
    <property type="nucleotide sequence ID" value="NZ_BAAAGX010000006.1"/>
</dbReference>
<dbReference type="Pfam" id="PF04717">
    <property type="entry name" value="Phage_base_V"/>
    <property type="match status" value="1"/>
</dbReference>
<dbReference type="Pfam" id="PF05954">
    <property type="entry name" value="Phage_GPD"/>
    <property type="match status" value="1"/>
</dbReference>
<protein>
    <submittedName>
        <fullName evidence="2">VgrG-related protein</fullName>
    </submittedName>
</protein>
<dbReference type="SUPFAM" id="SSF69279">
    <property type="entry name" value="Phage tail proteins"/>
    <property type="match status" value="1"/>
</dbReference>
<dbReference type="InterPro" id="IPR006531">
    <property type="entry name" value="Gp5/Vgr_OB"/>
</dbReference>
<proteinExistence type="predicted"/>
<evidence type="ECO:0000313" key="2">
    <source>
        <dbReference type="EMBL" id="GAA0228398.1"/>
    </source>
</evidence>
<dbReference type="InterPro" id="IPR037026">
    <property type="entry name" value="Vgr_OB-fold_dom_sf"/>
</dbReference>
<evidence type="ECO:0000259" key="1">
    <source>
        <dbReference type="Pfam" id="PF04717"/>
    </source>
</evidence>
<gene>
    <name evidence="2" type="ORF">GCM10009539_12260</name>
</gene>
<organism evidence="2 3">
    <name type="scientific">Cryptosporangium japonicum</name>
    <dbReference type="NCBI Taxonomy" id="80872"/>
    <lineage>
        <taxon>Bacteria</taxon>
        <taxon>Bacillati</taxon>
        <taxon>Actinomycetota</taxon>
        <taxon>Actinomycetes</taxon>
        <taxon>Cryptosporangiales</taxon>
        <taxon>Cryptosporangiaceae</taxon>
        <taxon>Cryptosporangium</taxon>
    </lineage>
</organism>
<feature type="domain" description="Gp5/Type VI secretion system Vgr protein OB-fold" evidence="1">
    <location>
        <begin position="379"/>
        <end position="451"/>
    </location>
</feature>
<dbReference type="Gene3D" id="3.55.50.10">
    <property type="entry name" value="Baseplate protein-like domains"/>
    <property type="match status" value="1"/>
</dbReference>
<sequence length="620" mass="65180">MTRILTSVLAVEVDGAPLPDPLNALLLEGWVDTSVTVPAAFGLTFTDPYGTVLRDNRQLTVGAKVKLSAITDGTRSDPLLTGDITALEMDADTAGRTLLVRGYDPGHRLVRVRRVAGYPNMTAADIVRKLAGQAGVRVGRIDPTPTVYDLATQPNLTDWDFLTRLARENDVRLYFDEDGALQFRELPKATSAPSDTTPSTQSPFVLEFGVNTQRSRVGLTASGQVKKVEVRGWDVKTKRALSAETPAGTSTDVQPDLTPAQLVAKFGNAGLVEASVPYTTQAQVQHASEALAHDVAGSSAELEVTVTGNPSLRPGQPVAVNGAGFPFEGRYTVTDARHVFASGRQYVTRVGVSGRQFRSLYGLTSGGADDAPNLPGVVIAQVSNVRDPLDMARVKVKFPWLSDTYESDWCRVAQFGGVRGGGLMLPDVDDEVLVAFDRGSLEHPYVLAGLYNGKDRPTKQSGGLEAVDGTSGRVNWRSVTTRAGHALELIDAPTRAGRGVRLRTGDGSLSVHLDQSKTTVTIDSDGTVSISGTRAVKIRSAGDLDLSAARSVTISGGAAVNIRAGGRVGVNAGGAVMIDAAGAVNAKAVGPVSVQSAVNTSVTATTITLTGVTLRNGVPF</sequence>